<dbReference type="GO" id="GO:0009751">
    <property type="term" value="P:response to salicylic acid"/>
    <property type="evidence" value="ECO:0007669"/>
    <property type="project" value="UniProtKB-ARBA"/>
</dbReference>
<name>A0A2P5BR91_PARAD</name>
<gene>
    <name evidence="9" type="primary">PanWRKY21</name>
    <name evidence="9" type="ORF">PanWU01x14_216840</name>
</gene>
<reference evidence="10" key="1">
    <citation type="submission" date="2016-06" db="EMBL/GenBank/DDBJ databases">
        <title>Parallel loss of symbiosis genes in relatives of nitrogen-fixing non-legume Parasponia.</title>
        <authorList>
            <person name="Van Velzen R."/>
            <person name="Holmer R."/>
            <person name="Bu F."/>
            <person name="Rutten L."/>
            <person name="Van Zeijl A."/>
            <person name="Liu W."/>
            <person name="Santuari L."/>
            <person name="Cao Q."/>
            <person name="Sharma T."/>
            <person name="Shen D."/>
            <person name="Roswanjaya Y."/>
            <person name="Wardhani T."/>
            <person name="Kalhor M.S."/>
            <person name="Jansen J."/>
            <person name="Van den Hoogen J."/>
            <person name="Gungor B."/>
            <person name="Hartog M."/>
            <person name="Hontelez J."/>
            <person name="Verver J."/>
            <person name="Yang W.-C."/>
            <person name="Schijlen E."/>
            <person name="Repin R."/>
            <person name="Schilthuizen M."/>
            <person name="Schranz E."/>
            <person name="Heidstra R."/>
            <person name="Miyata K."/>
            <person name="Fedorova E."/>
            <person name="Kohlen W."/>
            <person name="Bisseling T."/>
            <person name="Smit S."/>
            <person name="Geurts R."/>
        </authorList>
    </citation>
    <scope>NUCLEOTIDE SEQUENCE [LARGE SCALE GENOMIC DNA]</scope>
    <source>
        <strain evidence="10">cv. WU1-14</strain>
    </source>
</reference>
<feature type="compositionally biased region" description="Basic and acidic residues" evidence="7">
    <location>
        <begin position="207"/>
        <end position="219"/>
    </location>
</feature>
<evidence type="ECO:0000256" key="6">
    <source>
        <dbReference type="ARBA" id="ARBA00060850"/>
    </source>
</evidence>
<dbReference type="GO" id="GO:0010150">
    <property type="term" value="P:leaf senescence"/>
    <property type="evidence" value="ECO:0007669"/>
    <property type="project" value="UniProtKB-ARBA"/>
</dbReference>
<dbReference type="GO" id="GO:0003700">
    <property type="term" value="F:DNA-binding transcription factor activity"/>
    <property type="evidence" value="ECO:0007669"/>
    <property type="project" value="InterPro"/>
</dbReference>
<accession>A0A2P5BR91</accession>
<keyword evidence="10" id="KW-1185">Reference proteome</keyword>
<evidence type="ECO:0000256" key="7">
    <source>
        <dbReference type="SAM" id="MobiDB-lite"/>
    </source>
</evidence>
<evidence type="ECO:0000256" key="3">
    <source>
        <dbReference type="ARBA" id="ARBA00023125"/>
    </source>
</evidence>
<organism evidence="9 10">
    <name type="scientific">Parasponia andersonii</name>
    <name type="common">Sponia andersonii</name>
    <dbReference type="NCBI Taxonomy" id="3476"/>
    <lineage>
        <taxon>Eukaryota</taxon>
        <taxon>Viridiplantae</taxon>
        <taxon>Streptophyta</taxon>
        <taxon>Embryophyta</taxon>
        <taxon>Tracheophyta</taxon>
        <taxon>Spermatophyta</taxon>
        <taxon>Magnoliopsida</taxon>
        <taxon>eudicotyledons</taxon>
        <taxon>Gunneridae</taxon>
        <taxon>Pentapetalae</taxon>
        <taxon>rosids</taxon>
        <taxon>fabids</taxon>
        <taxon>Rosales</taxon>
        <taxon>Cannabaceae</taxon>
        <taxon>Parasponia</taxon>
    </lineage>
</organism>
<dbReference type="AlphaFoldDB" id="A0A2P5BR91"/>
<dbReference type="GO" id="GO:0000976">
    <property type="term" value="F:transcription cis-regulatory region binding"/>
    <property type="evidence" value="ECO:0007669"/>
    <property type="project" value="TreeGrafter"/>
</dbReference>
<keyword evidence="3" id="KW-0238">DNA-binding</keyword>
<dbReference type="Gene3D" id="2.20.25.80">
    <property type="entry name" value="WRKY domain"/>
    <property type="match status" value="1"/>
</dbReference>
<evidence type="ECO:0000313" key="9">
    <source>
        <dbReference type="EMBL" id="PON51317.1"/>
    </source>
</evidence>
<proteinExistence type="inferred from homology"/>
<dbReference type="InterPro" id="IPR036576">
    <property type="entry name" value="WRKY_dom_sf"/>
</dbReference>
<comment type="caution">
    <text evidence="9">The sequence shown here is derived from an EMBL/GenBank/DDBJ whole genome shotgun (WGS) entry which is preliminary data.</text>
</comment>
<dbReference type="FunFam" id="2.20.25.80:FF:000009">
    <property type="entry name" value="WRKY transcription factor 53"/>
    <property type="match status" value="1"/>
</dbReference>
<keyword evidence="2" id="KW-0805">Transcription regulation</keyword>
<dbReference type="Proteomes" id="UP000237105">
    <property type="component" value="Unassembled WGS sequence"/>
</dbReference>
<dbReference type="SMART" id="SM00774">
    <property type="entry name" value="WRKY"/>
    <property type="match status" value="1"/>
</dbReference>
<dbReference type="GO" id="GO:0010193">
    <property type="term" value="P:response to ozone"/>
    <property type="evidence" value="ECO:0007669"/>
    <property type="project" value="UniProtKB-ARBA"/>
</dbReference>
<evidence type="ECO:0000256" key="4">
    <source>
        <dbReference type="ARBA" id="ARBA00023163"/>
    </source>
</evidence>
<keyword evidence="4" id="KW-0804">Transcription</keyword>
<evidence type="ECO:0000259" key="8">
    <source>
        <dbReference type="PROSITE" id="PS50811"/>
    </source>
</evidence>
<dbReference type="Pfam" id="PF03106">
    <property type="entry name" value="WRKY"/>
    <property type="match status" value="1"/>
</dbReference>
<evidence type="ECO:0000256" key="1">
    <source>
        <dbReference type="ARBA" id="ARBA00004123"/>
    </source>
</evidence>
<feature type="domain" description="WRKY" evidence="8">
    <location>
        <begin position="117"/>
        <end position="180"/>
    </location>
</feature>
<dbReference type="OrthoDB" id="1888929at2759"/>
<protein>
    <submittedName>
        <fullName evidence="9">WRKY domain containing protein</fullName>
    </submittedName>
</protein>
<comment type="subcellular location">
    <subcellularLocation>
        <location evidence="1">Nucleus</location>
    </subcellularLocation>
</comment>
<dbReference type="PANTHER" id="PTHR32096:SF133">
    <property type="entry name" value="WRKY TRANSCRIPTION FACTOR 41-RELATED"/>
    <property type="match status" value="1"/>
</dbReference>
<dbReference type="PANTHER" id="PTHR32096">
    <property type="entry name" value="WRKY TRANSCRIPTION FACTOR 30-RELATED-RELATED"/>
    <property type="match status" value="1"/>
</dbReference>
<feature type="region of interest" description="Disordered" evidence="7">
    <location>
        <begin position="207"/>
        <end position="234"/>
    </location>
</feature>
<comment type="similarity">
    <text evidence="6">Belongs to the WRKY group III family.</text>
</comment>
<keyword evidence="5" id="KW-0539">Nucleus</keyword>
<dbReference type="EMBL" id="JXTB01000234">
    <property type="protein sequence ID" value="PON51317.1"/>
    <property type="molecule type" value="Genomic_DNA"/>
</dbReference>
<evidence type="ECO:0000313" key="10">
    <source>
        <dbReference type="Proteomes" id="UP000237105"/>
    </source>
</evidence>
<dbReference type="InterPro" id="IPR003657">
    <property type="entry name" value="WRKY_dom"/>
</dbReference>
<evidence type="ECO:0000256" key="2">
    <source>
        <dbReference type="ARBA" id="ARBA00023015"/>
    </source>
</evidence>
<dbReference type="GO" id="GO:0042542">
    <property type="term" value="P:response to hydrogen peroxide"/>
    <property type="evidence" value="ECO:0007669"/>
    <property type="project" value="UniProtKB-ARBA"/>
</dbReference>
<dbReference type="SUPFAM" id="SSF118290">
    <property type="entry name" value="WRKY DNA-binding domain"/>
    <property type="match status" value="1"/>
</dbReference>
<sequence>MEKKNMEFEQKTLINELTQGKELAKQLMSQLQPSSSKETIDALVGKILSSYEKALSMLNWVGEPKALESPPSMTSFENTSSPRSVFYDQDSNHRDVFKKRKTMSKWTEKISVCLGTGPEGPMEDGYSWRKYGQKDILGANHPRGYFRCTHRKAQGCLATKQVQRSDQDPSLLEVTYKGRHTCSRASQLAMASVSLIKQGFKAEKNQFPHHEEGKEEKPKQSQSTFFGLGAGPEVKTEDLDTREDDIFQPFSFPSTPVESENLGNHFFSEMIDTDFTVSFSPSFISPTSSESAYFSVSPCHNINSFGLANNVKTPESDLNEILSAPTSVSNSPIGDLDLTLDRVDFESNFPFDSPEFFT</sequence>
<evidence type="ECO:0000256" key="5">
    <source>
        <dbReference type="ARBA" id="ARBA00023242"/>
    </source>
</evidence>
<dbReference type="InterPro" id="IPR044810">
    <property type="entry name" value="WRKY_plant"/>
</dbReference>
<dbReference type="GO" id="GO:0005634">
    <property type="term" value="C:nucleus"/>
    <property type="evidence" value="ECO:0007669"/>
    <property type="project" value="UniProtKB-SubCell"/>
</dbReference>
<dbReference type="PROSITE" id="PS50811">
    <property type="entry name" value="WRKY"/>
    <property type="match status" value="1"/>
</dbReference>